<dbReference type="AlphaFoldDB" id="A0AAD7D8A1"/>
<dbReference type="EMBL" id="JARKIE010000106">
    <property type="protein sequence ID" value="KAJ7683687.1"/>
    <property type="molecule type" value="Genomic_DNA"/>
</dbReference>
<organism evidence="1 2">
    <name type="scientific">Mycena rosella</name>
    <name type="common">Pink bonnet</name>
    <name type="synonym">Agaricus rosellus</name>
    <dbReference type="NCBI Taxonomy" id="1033263"/>
    <lineage>
        <taxon>Eukaryota</taxon>
        <taxon>Fungi</taxon>
        <taxon>Dikarya</taxon>
        <taxon>Basidiomycota</taxon>
        <taxon>Agaricomycotina</taxon>
        <taxon>Agaricomycetes</taxon>
        <taxon>Agaricomycetidae</taxon>
        <taxon>Agaricales</taxon>
        <taxon>Marasmiineae</taxon>
        <taxon>Mycenaceae</taxon>
        <taxon>Mycena</taxon>
    </lineage>
</organism>
<reference evidence="1" key="1">
    <citation type="submission" date="2023-03" db="EMBL/GenBank/DDBJ databases">
        <title>Massive genome expansion in bonnet fungi (Mycena s.s.) driven by repeated elements and novel gene families across ecological guilds.</title>
        <authorList>
            <consortium name="Lawrence Berkeley National Laboratory"/>
            <person name="Harder C.B."/>
            <person name="Miyauchi S."/>
            <person name="Viragh M."/>
            <person name="Kuo A."/>
            <person name="Thoen E."/>
            <person name="Andreopoulos B."/>
            <person name="Lu D."/>
            <person name="Skrede I."/>
            <person name="Drula E."/>
            <person name="Henrissat B."/>
            <person name="Morin E."/>
            <person name="Kohler A."/>
            <person name="Barry K."/>
            <person name="LaButti K."/>
            <person name="Morin E."/>
            <person name="Salamov A."/>
            <person name="Lipzen A."/>
            <person name="Mereny Z."/>
            <person name="Hegedus B."/>
            <person name="Baldrian P."/>
            <person name="Stursova M."/>
            <person name="Weitz H."/>
            <person name="Taylor A."/>
            <person name="Grigoriev I.V."/>
            <person name="Nagy L.G."/>
            <person name="Martin F."/>
            <person name="Kauserud H."/>
        </authorList>
    </citation>
    <scope>NUCLEOTIDE SEQUENCE</scope>
    <source>
        <strain evidence="1">CBHHK067</strain>
    </source>
</reference>
<proteinExistence type="predicted"/>
<accession>A0AAD7D8A1</accession>
<dbReference type="Proteomes" id="UP001221757">
    <property type="component" value="Unassembled WGS sequence"/>
</dbReference>
<dbReference type="Gene3D" id="3.80.10.10">
    <property type="entry name" value="Ribonuclease Inhibitor"/>
    <property type="match status" value="1"/>
</dbReference>
<evidence type="ECO:0000313" key="1">
    <source>
        <dbReference type="EMBL" id="KAJ7683687.1"/>
    </source>
</evidence>
<dbReference type="SUPFAM" id="SSF52047">
    <property type="entry name" value="RNI-like"/>
    <property type="match status" value="1"/>
</dbReference>
<sequence>MDYSEGVITLPLLGLLGAVSNRWQQIEFTTPQHYRTDWFSRPLSTLSPADVPKLTNVKFGSQNPTLLRSPFLAASTISRISISYIPQDVETISISWHLLTRLDLGSADQDDLWAGQRTLLILGRCANLEVCSLVITRCDPSLITDDTVALPHLTSLSIICHDHIVGGLIAQRLVLPELTSLKVSEPFGAMLFRIFFPALKLRALAIDGLFMNFSLMMGMYTPLPRSLEILDIASTAHEYEGNAVFDIDDMYLQTLITDHFPRLKTLKLYGCSEITDAGLLSYITTHAHSGNPLQSVNIAFLRPMQQDILPDLADLISAGLRISLRYNLERWENDSPPYRPWEGTDLGD</sequence>
<dbReference type="InterPro" id="IPR032675">
    <property type="entry name" value="LRR_dom_sf"/>
</dbReference>
<name>A0AAD7D8A1_MYCRO</name>
<evidence type="ECO:0000313" key="2">
    <source>
        <dbReference type="Proteomes" id="UP001221757"/>
    </source>
</evidence>
<gene>
    <name evidence="1" type="ORF">B0H17DRAFT_1204985</name>
</gene>
<comment type="caution">
    <text evidence="1">The sequence shown here is derived from an EMBL/GenBank/DDBJ whole genome shotgun (WGS) entry which is preliminary data.</text>
</comment>
<keyword evidence="2" id="KW-1185">Reference proteome</keyword>
<protein>
    <submittedName>
        <fullName evidence="1">Uncharacterized protein</fullName>
    </submittedName>
</protein>